<feature type="compositionally biased region" description="Gly residues" evidence="3">
    <location>
        <begin position="515"/>
        <end position="527"/>
    </location>
</feature>
<evidence type="ECO:0000256" key="1">
    <source>
        <dbReference type="ARBA" id="ARBA00010879"/>
    </source>
</evidence>
<evidence type="ECO:0000256" key="3">
    <source>
        <dbReference type="SAM" id="MobiDB-lite"/>
    </source>
</evidence>
<evidence type="ECO:0000256" key="2">
    <source>
        <dbReference type="ARBA" id="ARBA00012180"/>
    </source>
</evidence>
<organism evidence="5 6">
    <name type="scientific">Labeo rohita</name>
    <name type="common">Indian major carp</name>
    <name type="synonym">Cyprinus rohita</name>
    <dbReference type="NCBI Taxonomy" id="84645"/>
    <lineage>
        <taxon>Eukaryota</taxon>
        <taxon>Metazoa</taxon>
        <taxon>Chordata</taxon>
        <taxon>Craniata</taxon>
        <taxon>Vertebrata</taxon>
        <taxon>Euteleostomi</taxon>
        <taxon>Actinopterygii</taxon>
        <taxon>Neopterygii</taxon>
        <taxon>Teleostei</taxon>
        <taxon>Ostariophysi</taxon>
        <taxon>Cypriniformes</taxon>
        <taxon>Cyprinidae</taxon>
        <taxon>Labeoninae</taxon>
        <taxon>Labeonini</taxon>
        <taxon>Labeo</taxon>
    </lineage>
</organism>
<comment type="similarity">
    <text evidence="1">Belongs to the beta type-B retroviral polymerase family. HERV class-II K(HML-2) pol subfamily.</text>
</comment>
<accession>A0ABQ8MC52</accession>
<dbReference type="InterPro" id="IPR052055">
    <property type="entry name" value="Hepadnavirus_pol/RT"/>
</dbReference>
<evidence type="ECO:0000259" key="4">
    <source>
        <dbReference type="Pfam" id="PF00078"/>
    </source>
</evidence>
<comment type="caution">
    <text evidence="5">The sequence shown here is derived from an EMBL/GenBank/DDBJ whole genome shotgun (WGS) entry which is preliminary data.</text>
</comment>
<dbReference type="InterPro" id="IPR000477">
    <property type="entry name" value="RT_dom"/>
</dbReference>
<sequence length="583" mass="63487">MPLGTLRSRATFFSKKPRLTSTASCSSPSTSGAMSTMVVQERHLWLNLAEMRDAEKVRFLDAPISQAGLFGETVEEFAQQFSAVKQLTEAIKHILPRHAASASPALPKQQSPPAPRRGRPPTRAAQAPQPAGPVARSAQRLLRTLVRLKSIPETGSPGKRDRLTCLGPHSTRGRALDSAPTRLSTTWQTATTWSIKEKFPSSLGVTHSTSDPLHDGRMLFPPFRTCGHTPTVFPHVLRQQAHSDDFPSQGNPLLSSHGTNSLGKTASGLRGFSPPATRRFPSHSAPILGKSDVTPLRPLMENFFGLAESPQSFPLAPQDHSAQLCYPVCMSSAQVPWCSHYLGSGQQHRGSLCGNRSPSGEGCNRNCPLSRNEERVLQPLIHCTQEGAQDWFVAIDLKDAYFHVSILPRHRPFLRFAFEGRAYQYKVLPFGLSLSPRVFTKVAEAALAPLREMDIRILNYFDDWLILAHSWDLVCVHRDMVLNHQLPRVVGSASSSEEVPTYDSGQAYVGPVRQHGGGQGTDSGGQGTDSLGSPLLAQQNLVLRPDALGISSSLAHSSEEGPPFSGEGHNLAPVPSGLWNLHL</sequence>
<dbReference type="CDD" id="cd03714">
    <property type="entry name" value="RT_DIRS1"/>
    <property type="match status" value="1"/>
</dbReference>
<feature type="region of interest" description="Disordered" evidence="3">
    <location>
        <begin position="98"/>
        <end position="136"/>
    </location>
</feature>
<dbReference type="Pfam" id="PF00078">
    <property type="entry name" value="RVT_1"/>
    <property type="match status" value="1"/>
</dbReference>
<dbReference type="InterPro" id="IPR043502">
    <property type="entry name" value="DNA/RNA_pol_sf"/>
</dbReference>
<dbReference type="Gene3D" id="3.30.70.270">
    <property type="match status" value="1"/>
</dbReference>
<dbReference type="SUPFAM" id="SSF56672">
    <property type="entry name" value="DNA/RNA polymerases"/>
    <property type="match status" value="1"/>
</dbReference>
<reference evidence="5 6" key="1">
    <citation type="submission" date="2022-01" db="EMBL/GenBank/DDBJ databases">
        <title>A high-quality chromosome-level genome assembly of rohu carp, Labeo rohita.</title>
        <authorList>
            <person name="Arick M.A. II"/>
            <person name="Hsu C.-Y."/>
            <person name="Magbanua Z."/>
            <person name="Pechanova O."/>
            <person name="Grover C."/>
            <person name="Miller E."/>
            <person name="Thrash A."/>
            <person name="Ezzel L."/>
            <person name="Alam S."/>
            <person name="Benzie J."/>
            <person name="Hamilton M."/>
            <person name="Karsi A."/>
            <person name="Lawrence M.L."/>
            <person name="Peterson D.G."/>
        </authorList>
    </citation>
    <scope>NUCLEOTIDE SEQUENCE [LARGE SCALE GENOMIC DNA]</scope>
    <source>
        <strain evidence="6">BAU-BD-2019</strain>
        <tissue evidence="5">Blood</tissue>
    </source>
</reference>
<dbReference type="Proteomes" id="UP000830375">
    <property type="component" value="Unassembled WGS sequence"/>
</dbReference>
<evidence type="ECO:0000313" key="6">
    <source>
        <dbReference type="Proteomes" id="UP000830375"/>
    </source>
</evidence>
<proteinExistence type="inferred from homology"/>
<protein>
    <recommendedName>
        <fullName evidence="2">ribonuclease H</fullName>
        <ecNumber evidence="2">3.1.26.4</ecNumber>
    </recommendedName>
</protein>
<name>A0ABQ8MC52_LABRO</name>
<feature type="region of interest" description="Disordered" evidence="3">
    <location>
        <begin position="151"/>
        <end position="183"/>
    </location>
</feature>
<feature type="domain" description="Reverse transcriptase" evidence="4">
    <location>
        <begin position="382"/>
        <end position="470"/>
    </location>
</feature>
<dbReference type="PANTHER" id="PTHR33050:SF7">
    <property type="entry name" value="RIBONUCLEASE H"/>
    <property type="match status" value="1"/>
</dbReference>
<gene>
    <name evidence="5" type="ORF">H4Q32_025915</name>
</gene>
<evidence type="ECO:0000313" key="5">
    <source>
        <dbReference type="EMBL" id="KAI2660195.1"/>
    </source>
</evidence>
<feature type="region of interest" description="Disordered" evidence="3">
    <location>
        <begin position="493"/>
        <end position="531"/>
    </location>
</feature>
<dbReference type="PANTHER" id="PTHR33050">
    <property type="entry name" value="REVERSE TRANSCRIPTASE DOMAIN-CONTAINING PROTEIN"/>
    <property type="match status" value="1"/>
</dbReference>
<feature type="compositionally biased region" description="Low complexity" evidence="3">
    <location>
        <begin position="121"/>
        <end position="136"/>
    </location>
</feature>
<keyword evidence="6" id="KW-1185">Reference proteome</keyword>
<dbReference type="Gene3D" id="3.10.10.10">
    <property type="entry name" value="HIV Type 1 Reverse Transcriptase, subunit A, domain 1"/>
    <property type="match status" value="1"/>
</dbReference>
<dbReference type="EMBL" id="JACTAM010000010">
    <property type="protein sequence ID" value="KAI2660195.1"/>
    <property type="molecule type" value="Genomic_DNA"/>
</dbReference>
<dbReference type="EC" id="3.1.26.4" evidence="2"/>
<dbReference type="InterPro" id="IPR043128">
    <property type="entry name" value="Rev_trsase/Diguanyl_cyclase"/>
</dbReference>